<feature type="compositionally biased region" description="Basic and acidic residues" evidence="1">
    <location>
        <begin position="172"/>
        <end position="187"/>
    </location>
</feature>
<evidence type="ECO:0000313" key="2">
    <source>
        <dbReference type="EMBL" id="CAK0824266.1"/>
    </source>
</evidence>
<feature type="compositionally biased region" description="Low complexity" evidence="1">
    <location>
        <begin position="122"/>
        <end position="134"/>
    </location>
</feature>
<sequence length="237" mass="25736">MEKYLDMVRGPVIHLSPNYFNPWHCTHPSTHQGGRALVKMSLTGSKRSPPLEEPARARVEVSPGSPVPPVSFRRPRGEAEGEEEGEEEEAEEEEAARGAERRRADADGASRLLRGRRGRGPRVGAGARASPAAGYSSRVPAGKECTRPSDAEASPGGKRREGARRAAAGSRAGEEGERVGRSERNEGEEGGGPRQEQAHEVGYRARRAQQTTPAASIKNPPLWLEHVVVWCRKALQM</sequence>
<feature type="compositionally biased region" description="Basic and acidic residues" evidence="1">
    <location>
        <begin position="49"/>
        <end position="59"/>
    </location>
</feature>
<keyword evidence="3" id="KW-1185">Reference proteome</keyword>
<dbReference type="EMBL" id="CAUYUJ010008549">
    <property type="protein sequence ID" value="CAK0824266.1"/>
    <property type="molecule type" value="Genomic_DNA"/>
</dbReference>
<reference evidence="2" key="1">
    <citation type="submission" date="2023-10" db="EMBL/GenBank/DDBJ databases">
        <authorList>
            <person name="Chen Y."/>
            <person name="Shah S."/>
            <person name="Dougan E. K."/>
            <person name="Thang M."/>
            <person name="Chan C."/>
        </authorList>
    </citation>
    <scope>NUCLEOTIDE SEQUENCE [LARGE SCALE GENOMIC DNA]</scope>
</reference>
<evidence type="ECO:0000313" key="3">
    <source>
        <dbReference type="Proteomes" id="UP001189429"/>
    </source>
</evidence>
<name>A0ABN9RYJ5_9DINO</name>
<dbReference type="Proteomes" id="UP001189429">
    <property type="component" value="Unassembled WGS sequence"/>
</dbReference>
<feature type="region of interest" description="Disordered" evidence="1">
    <location>
        <begin position="44"/>
        <end position="218"/>
    </location>
</feature>
<evidence type="ECO:0000256" key="1">
    <source>
        <dbReference type="SAM" id="MobiDB-lite"/>
    </source>
</evidence>
<comment type="caution">
    <text evidence="2">The sequence shown here is derived from an EMBL/GenBank/DDBJ whole genome shotgun (WGS) entry which is preliminary data.</text>
</comment>
<organism evidence="2 3">
    <name type="scientific">Prorocentrum cordatum</name>
    <dbReference type="NCBI Taxonomy" id="2364126"/>
    <lineage>
        <taxon>Eukaryota</taxon>
        <taxon>Sar</taxon>
        <taxon>Alveolata</taxon>
        <taxon>Dinophyceae</taxon>
        <taxon>Prorocentrales</taxon>
        <taxon>Prorocentraceae</taxon>
        <taxon>Prorocentrum</taxon>
    </lineage>
</organism>
<protein>
    <submittedName>
        <fullName evidence="2">Uncharacterized protein</fullName>
    </submittedName>
</protein>
<feature type="compositionally biased region" description="Acidic residues" evidence="1">
    <location>
        <begin position="80"/>
        <end position="94"/>
    </location>
</feature>
<feature type="compositionally biased region" description="Basic and acidic residues" evidence="1">
    <location>
        <begin position="95"/>
        <end position="108"/>
    </location>
</feature>
<accession>A0ABN9RYJ5</accession>
<proteinExistence type="predicted"/>
<gene>
    <name evidence="2" type="ORF">PCOR1329_LOCUS24714</name>
</gene>